<feature type="compositionally biased region" description="Basic and acidic residues" evidence="1">
    <location>
        <begin position="44"/>
        <end position="55"/>
    </location>
</feature>
<dbReference type="SUPFAM" id="SSF56219">
    <property type="entry name" value="DNase I-like"/>
    <property type="match status" value="1"/>
</dbReference>
<dbReference type="CDD" id="cd01650">
    <property type="entry name" value="RT_nLTR_like"/>
    <property type="match status" value="1"/>
</dbReference>
<sequence length="1120" mass="125671">MSDSKSSPGDGANKTVKRSLPSWMSDRENGSKARGKRSGDGGGQEERKEGEKPEQAKGNGGKSNNRPGASNLSTSNFSNLLEGVVFVLSGFVNPERSTLRSQALEMGAEYQPDWNSNCTLLVCAFPNTPKFRQVEADCGTIVSKYRELFWEELGAIRGLWSDPWCIGGDFNVVRFPSKRSREGRLTSSMRRFTEVIEELALKDLPLHGGSFMWSGGLNGLSRWGWGEERSNSISVREYVVEGGGDNQEQLRALNEQELEARKKAREEFTKWALMEEISWRQKSRETWLKEGDKNTGFFHKMANSNKMRNCLKKIKVNGAWLSKDHDIQRGVVRAFQDLLSDPGGWHPCWNNIEFDSIGVEEAAKLEESFSVDERGKFVRSLNTTFLVLIPKKSGAEELSDFRPISLVGGLYKLLAKVLANILKKVVGKVVPSTQKAFVEGRQILDAALIANEVIDSLLKRKESGVLCKLDLEKAYDRINWDFLLSVMQKMGFGEKWAGWIRWCISTASFSVLVNGSLTGFFWSSRGLQDRGREGVGIQVTHLLFADDTLVFCDDFQEQLAFLSWLLMWFDAISDLHINLNKSEILPMGRVENAELLAAELGCKVGSLPSTYLGLPLGASHKSVMVWNGVEEQMRKKLALWKRQFIFKGGRIILIRSTLVSMPTYLMSLLRMSRVVKLRLEKIQRDFLWEGGALEKRPHLVKWAVVYTHKKMGGLGIRNLSILNRASCANGVGILRLKETHIGSLLLVRSMGLKEEGGALAGLGRAMGVRFWKDIWCGNTPLYEAFPSLFDLAGSKDAWVERLLSSIQGKRLDADVEDRMVWKETKNEIFTVKSLYKSLVHSCAVSFPCNIIWSLYVPTKVVGGLWGGECIHHAETFKEWLSECYNQKKLADIEIYLMHAGKPWRRSNVPHQAKNDEEASPPSNSKMQVERGLRSKSTASKSGSNPAKDLFSPSEVKKWAIDDLHKTISWLDSQEEKPEPSEIKKIAAGGILTCLQDAIDSLGQKQDILEMTKEWNFIPRVVEELVKLESTRNSHSSLSKADLYKHAITCKEIYEAEFSSLDDDALANKKQPKTGRGEKGKKKMTKVASSNAAGYDSDETIEMTEEEIDLAYNTVASAICK</sequence>
<dbReference type="InterPro" id="IPR036691">
    <property type="entry name" value="Endo/exonu/phosph_ase_sf"/>
</dbReference>
<comment type="caution">
    <text evidence="4">The sequence shown here is derived from an EMBL/GenBank/DDBJ whole genome shotgun (WGS) entry which is preliminary data.</text>
</comment>
<dbReference type="InterPro" id="IPR001357">
    <property type="entry name" value="BRCT_dom"/>
</dbReference>
<feature type="domain" description="BRCT" evidence="2">
    <location>
        <begin position="76"/>
        <end position="122"/>
    </location>
</feature>
<dbReference type="PROSITE" id="PS50878">
    <property type="entry name" value="RT_POL"/>
    <property type="match status" value="1"/>
</dbReference>
<feature type="region of interest" description="Disordered" evidence="1">
    <location>
        <begin position="1"/>
        <end position="73"/>
    </location>
</feature>
<feature type="domain" description="Reverse transcriptase" evidence="3">
    <location>
        <begin position="370"/>
        <end position="616"/>
    </location>
</feature>
<dbReference type="SUPFAM" id="SSF52113">
    <property type="entry name" value="BRCT domain"/>
    <property type="match status" value="1"/>
</dbReference>
<dbReference type="InterPro" id="IPR043502">
    <property type="entry name" value="DNA/RNA_pol_sf"/>
</dbReference>
<feature type="compositionally biased region" description="Polar residues" evidence="1">
    <location>
        <begin position="934"/>
        <end position="944"/>
    </location>
</feature>
<protein>
    <submittedName>
        <fullName evidence="4">DNA-repair protein XRCC1</fullName>
    </submittedName>
</protein>
<feature type="domain" description="BRCT" evidence="2">
    <location>
        <begin position="878"/>
        <end position="897"/>
    </location>
</feature>
<name>A0A438GZG5_VITVI</name>
<dbReference type="InterPro" id="IPR036420">
    <property type="entry name" value="BRCT_dom_sf"/>
</dbReference>
<dbReference type="InterPro" id="IPR000477">
    <property type="entry name" value="RT_dom"/>
</dbReference>
<accession>A0A438GZG5</accession>
<dbReference type="PROSITE" id="PS50172">
    <property type="entry name" value="BRCT"/>
    <property type="match status" value="2"/>
</dbReference>
<evidence type="ECO:0000259" key="2">
    <source>
        <dbReference type="PROSITE" id="PS50172"/>
    </source>
</evidence>
<evidence type="ECO:0000256" key="1">
    <source>
        <dbReference type="SAM" id="MobiDB-lite"/>
    </source>
</evidence>
<dbReference type="AlphaFoldDB" id="A0A438GZG5"/>
<evidence type="ECO:0000259" key="3">
    <source>
        <dbReference type="PROSITE" id="PS50878"/>
    </source>
</evidence>
<dbReference type="Gene3D" id="3.40.50.10190">
    <property type="entry name" value="BRCT domain"/>
    <property type="match status" value="1"/>
</dbReference>
<gene>
    <name evidence="4" type="primary">XRCC1_1</name>
    <name evidence="4" type="ORF">CK203_042999</name>
</gene>
<dbReference type="Pfam" id="PF00078">
    <property type="entry name" value="RVT_1"/>
    <property type="match status" value="1"/>
</dbReference>
<organism evidence="4 5">
    <name type="scientific">Vitis vinifera</name>
    <name type="common">Grape</name>
    <dbReference type="NCBI Taxonomy" id="29760"/>
    <lineage>
        <taxon>Eukaryota</taxon>
        <taxon>Viridiplantae</taxon>
        <taxon>Streptophyta</taxon>
        <taxon>Embryophyta</taxon>
        <taxon>Tracheophyta</taxon>
        <taxon>Spermatophyta</taxon>
        <taxon>Magnoliopsida</taxon>
        <taxon>eudicotyledons</taxon>
        <taxon>Gunneridae</taxon>
        <taxon>Pentapetalae</taxon>
        <taxon>rosids</taxon>
        <taxon>Vitales</taxon>
        <taxon>Vitaceae</taxon>
        <taxon>Viteae</taxon>
        <taxon>Vitis</taxon>
    </lineage>
</organism>
<proteinExistence type="predicted"/>
<dbReference type="SUPFAM" id="SSF56672">
    <property type="entry name" value="DNA/RNA polymerases"/>
    <property type="match status" value="1"/>
</dbReference>
<dbReference type="PANTHER" id="PTHR11370">
    <property type="entry name" value="DNA-REPAIR PROTEIN XRCC1"/>
    <property type="match status" value="1"/>
</dbReference>
<dbReference type="EMBL" id="QGNW01000310">
    <property type="protein sequence ID" value="RVW77632.1"/>
    <property type="molecule type" value="Genomic_DNA"/>
</dbReference>
<feature type="region of interest" description="Disordered" evidence="1">
    <location>
        <begin position="1066"/>
        <end position="1099"/>
    </location>
</feature>
<dbReference type="PANTHER" id="PTHR11370:SF5">
    <property type="entry name" value="DNA REPAIR PROTEIN XRCC1"/>
    <property type="match status" value="1"/>
</dbReference>
<feature type="region of interest" description="Disordered" evidence="1">
    <location>
        <begin position="906"/>
        <end position="948"/>
    </location>
</feature>
<evidence type="ECO:0000313" key="4">
    <source>
        <dbReference type="EMBL" id="RVW77632.1"/>
    </source>
</evidence>
<dbReference type="Proteomes" id="UP000288805">
    <property type="component" value="Unassembled WGS sequence"/>
</dbReference>
<dbReference type="Pfam" id="PF12738">
    <property type="entry name" value="PTCB-BRCT"/>
    <property type="match status" value="1"/>
</dbReference>
<evidence type="ECO:0000313" key="5">
    <source>
        <dbReference type="Proteomes" id="UP000288805"/>
    </source>
</evidence>
<reference evidence="4 5" key="1">
    <citation type="journal article" date="2018" name="PLoS Genet.">
        <title>Population sequencing reveals clonal diversity and ancestral inbreeding in the grapevine cultivar Chardonnay.</title>
        <authorList>
            <person name="Roach M.J."/>
            <person name="Johnson D.L."/>
            <person name="Bohlmann J."/>
            <person name="van Vuuren H.J."/>
            <person name="Jones S.J."/>
            <person name="Pretorius I.S."/>
            <person name="Schmidt S.A."/>
            <person name="Borneman A.R."/>
        </authorList>
    </citation>
    <scope>NUCLEOTIDE SEQUENCE [LARGE SCALE GENOMIC DNA]</scope>
    <source>
        <strain evidence="5">cv. Chardonnay</strain>
        <tissue evidence="4">Leaf</tissue>
    </source>
</reference>